<evidence type="ECO:0000256" key="1">
    <source>
        <dbReference type="SAM" id="SignalP"/>
    </source>
</evidence>
<name>A0A7D4PSQ6_9MICO</name>
<keyword evidence="1" id="KW-0732">Signal</keyword>
<dbReference type="EMBL" id="CP054038">
    <property type="protein sequence ID" value="QKJ18233.1"/>
    <property type="molecule type" value="Genomic_DNA"/>
</dbReference>
<evidence type="ECO:0000313" key="2">
    <source>
        <dbReference type="EMBL" id="QKJ18233.1"/>
    </source>
</evidence>
<reference evidence="2 3" key="1">
    <citation type="submission" date="2020-05" db="EMBL/GenBank/DDBJ databases">
        <title>Strain PA2F3 complete genome.</title>
        <authorList>
            <person name="Kim Y.-S."/>
            <person name="Kim S.-J."/>
            <person name="Jung H.-k."/>
            <person name="Kim S.-E."/>
            <person name="Kim K.-H."/>
        </authorList>
    </citation>
    <scope>NUCLEOTIDE SEQUENCE [LARGE SCALE GENOMIC DNA]</scope>
    <source>
        <strain evidence="2 3">PA2F3</strain>
    </source>
</reference>
<protein>
    <recommendedName>
        <fullName evidence="4">Lipoprotein</fullName>
    </recommendedName>
</protein>
<sequence>MCVGIAALLALSGCATGPFTGVPVTGPLAVHPRVDAGMDALLEGTLRTDDDCIRVEYGESGESVAVPSFPAGDASVEGRTLTWRGETYGDGGAIALGGGFANSGGYVPGSCGEAEVFVVSPY</sequence>
<feature type="signal peptide" evidence="1">
    <location>
        <begin position="1"/>
        <end position="17"/>
    </location>
</feature>
<dbReference type="AlphaFoldDB" id="A0A7D4PSQ6"/>
<evidence type="ECO:0008006" key="4">
    <source>
        <dbReference type="Google" id="ProtNLM"/>
    </source>
</evidence>
<feature type="chain" id="PRO_5038558555" description="Lipoprotein" evidence="1">
    <location>
        <begin position="18"/>
        <end position="122"/>
    </location>
</feature>
<dbReference type="RefSeq" id="WP_172988613.1">
    <property type="nucleotide sequence ID" value="NZ_CP054038.1"/>
</dbReference>
<organism evidence="2 3">
    <name type="scientific">Microbacterium hominis</name>
    <dbReference type="NCBI Taxonomy" id="162426"/>
    <lineage>
        <taxon>Bacteria</taxon>
        <taxon>Bacillati</taxon>
        <taxon>Actinomycetota</taxon>
        <taxon>Actinomycetes</taxon>
        <taxon>Micrococcales</taxon>
        <taxon>Microbacteriaceae</taxon>
        <taxon>Microbacterium</taxon>
    </lineage>
</organism>
<evidence type="ECO:0000313" key="3">
    <source>
        <dbReference type="Proteomes" id="UP000502498"/>
    </source>
</evidence>
<accession>A0A7D4PSQ6</accession>
<proteinExistence type="predicted"/>
<dbReference type="Proteomes" id="UP000502498">
    <property type="component" value="Chromosome"/>
</dbReference>
<gene>
    <name evidence="2" type="ORF">HQM25_01665</name>
</gene>